<feature type="domain" description="C2H2-type" evidence="7">
    <location>
        <begin position="646"/>
        <end position="675"/>
    </location>
</feature>
<dbReference type="EMBL" id="CAJPVJ010001230">
    <property type="protein sequence ID" value="CAG2164335.1"/>
    <property type="molecule type" value="Genomic_DNA"/>
</dbReference>
<feature type="compositionally biased region" description="Basic residues" evidence="6">
    <location>
        <begin position="899"/>
        <end position="915"/>
    </location>
</feature>
<dbReference type="Proteomes" id="UP000728032">
    <property type="component" value="Unassembled WGS sequence"/>
</dbReference>
<evidence type="ECO:0000256" key="6">
    <source>
        <dbReference type="SAM" id="MobiDB-lite"/>
    </source>
</evidence>
<accession>A0A7R9LJU4</accession>
<keyword evidence="9" id="KW-1185">Reference proteome</keyword>
<dbReference type="GO" id="GO:0045944">
    <property type="term" value="P:positive regulation of transcription by RNA polymerase II"/>
    <property type="evidence" value="ECO:0007669"/>
    <property type="project" value="UniProtKB-ARBA"/>
</dbReference>
<dbReference type="SMART" id="SM00355">
    <property type="entry name" value="ZnF_C2H2"/>
    <property type="match status" value="10"/>
</dbReference>
<organism evidence="8">
    <name type="scientific">Oppiella nova</name>
    <dbReference type="NCBI Taxonomy" id="334625"/>
    <lineage>
        <taxon>Eukaryota</taxon>
        <taxon>Metazoa</taxon>
        <taxon>Ecdysozoa</taxon>
        <taxon>Arthropoda</taxon>
        <taxon>Chelicerata</taxon>
        <taxon>Arachnida</taxon>
        <taxon>Acari</taxon>
        <taxon>Acariformes</taxon>
        <taxon>Sarcoptiformes</taxon>
        <taxon>Oribatida</taxon>
        <taxon>Brachypylina</taxon>
        <taxon>Oppioidea</taxon>
        <taxon>Oppiidae</taxon>
        <taxon>Oppiella</taxon>
    </lineage>
</organism>
<evidence type="ECO:0000256" key="1">
    <source>
        <dbReference type="ARBA" id="ARBA00022723"/>
    </source>
</evidence>
<dbReference type="InterPro" id="IPR050329">
    <property type="entry name" value="GLI_C2H2-zinc-finger"/>
</dbReference>
<feature type="compositionally biased region" description="Polar residues" evidence="6">
    <location>
        <begin position="180"/>
        <end position="190"/>
    </location>
</feature>
<protein>
    <recommendedName>
        <fullName evidence="7">C2H2-type domain-containing protein</fullName>
    </recommendedName>
</protein>
<keyword evidence="3 5" id="KW-0863">Zinc-finger</keyword>
<dbReference type="SUPFAM" id="SSF57667">
    <property type="entry name" value="beta-beta-alpha zinc fingers"/>
    <property type="match status" value="2"/>
</dbReference>
<feature type="region of interest" description="Disordered" evidence="6">
    <location>
        <begin position="176"/>
        <end position="195"/>
    </location>
</feature>
<sequence length="983" mass="111126">MWRQPPHRLVTAANTSSAAIDVNKANDSSHTTPRLIPTRPKTYRSPNVLSTTPVATTVVNSGKSGDKLSTTIERIDASMETEDNTTDSVEPMAAASGEHSKSSLSPQMAPIKTPIVSTNVTLISGLAMKPNPVNTITESIHKTLDYLKKGDDKSVTNEDIRQSLMKRIQLSDNPIDVNIDSESTQSADTTGSKDDKQYEEFCDHSYHKNPNQTTDPMTGKSRTTLYSVDEELTDWRKDEAPLSPIKTSVPPVKSAVSAIRSSLSPHKSSVSLNKSSVTYSKPVNTSSASVSTKPIADKVIELNKKTNNLNTIASKNNQMLNTTKPTKTVDLIVRKVGYLKPTNDTTVGTTGPVKLTSSDLNQIITKQPLKTTNIVTPFIATVPTVPTRSIVNTISTLRPIQPTPQPISAVKTLPIHEWLELFKSGNYTLTIDVQNPMISVMSQKVVNKGEIPGAKNGPTNWILGYKCNYNDCQFVSYQRDTTREHIKKHSSDDPFICDVCTKAFALKDFDSHMSRTHTTNRLIRCRFPDCHYWTGSKEKLMNHYKSQHKNNQHKREEKTKTSDRLAQTKGPIQMPIIFESFKTNANNNISNGLRIRSVKGTDLKSRNVDAFENRYKCHESGCFKSYRTENGLKDHLFKGHNILRSYGCDWLGCDARFNSQREVKIHMDRHSGKLNTMAKLKELMAIGRYVTTVDPQEELISVIFKEKSKKEMGFKCNYNDCKFVNIFRHIMTQHLMTHNNEKTFTCDLCGKAFGLKSYIRRHKLANHSSDGKTIDNKPPALKPKTSEDSLGIQLRPKLAPRKTKRSTNSARYGDTLWKCSAPNCDFKTYNKYYFRRHALLKHQSDKTWKCRRTGCSESFKSNRLLNKHEKEAHKRTRTAAKPQTSDGNASNKSPEKVLRAKRSSQLRHKFRRRSQRVTGQSYSLRRTDLTTDSIEAKKSKKSSPAERYYCPFSGCPKSYAFHQTLDLHIKSHKSRDKYNLRQK</sequence>
<dbReference type="GO" id="GO:0008270">
    <property type="term" value="F:zinc ion binding"/>
    <property type="evidence" value="ECO:0007669"/>
    <property type="project" value="UniProtKB-KW"/>
</dbReference>
<dbReference type="GO" id="GO:0005634">
    <property type="term" value="C:nucleus"/>
    <property type="evidence" value="ECO:0007669"/>
    <property type="project" value="UniProtKB-ARBA"/>
</dbReference>
<feature type="compositionally biased region" description="Basic and acidic residues" evidence="6">
    <location>
        <begin position="553"/>
        <end position="563"/>
    </location>
</feature>
<dbReference type="GO" id="GO:0000981">
    <property type="term" value="F:DNA-binding transcription factor activity, RNA polymerase II-specific"/>
    <property type="evidence" value="ECO:0007669"/>
    <property type="project" value="TreeGrafter"/>
</dbReference>
<feature type="region of interest" description="Disordered" evidence="6">
    <location>
        <begin position="78"/>
        <end position="106"/>
    </location>
</feature>
<feature type="compositionally biased region" description="Polar residues" evidence="6">
    <location>
        <begin position="881"/>
        <end position="892"/>
    </location>
</feature>
<proteinExistence type="predicted"/>
<feature type="domain" description="C2H2-type" evidence="7">
    <location>
        <begin position="848"/>
        <end position="878"/>
    </location>
</feature>
<dbReference type="InterPro" id="IPR013087">
    <property type="entry name" value="Znf_C2H2_type"/>
</dbReference>
<feature type="domain" description="C2H2-type" evidence="7">
    <location>
        <begin position="465"/>
        <end position="494"/>
    </location>
</feature>
<dbReference type="AlphaFoldDB" id="A0A7R9LJU4"/>
<dbReference type="InterPro" id="IPR036236">
    <property type="entry name" value="Znf_C2H2_sf"/>
</dbReference>
<reference evidence="8" key="1">
    <citation type="submission" date="2020-11" db="EMBL/GenBank/DDBJ databases">
        <authorList>
            <person name="Tran Van P."/>
        </authorList>
    </citation>
    <scope>NUCLEOTIDE SEQUENCE</scope>
</reference>
<evidence type="ECO:0000256" key="4">
    <source>
        <dbReference type="ARBA" id="ARBA00022833"/>
    </source>
</evidence>
<dbReference type="OrthoDB" id="6491152at2759"/>
<keyword evidence="4" id="KW-0862">Zinc</keyword>
<feature type="region of interest" description="Disordered" evidence="6">
    <location>
        <begin position="24"/>
        <end position="48"/>
    </location>
</feature>
<feature type="region of interest" description="Disordered" evidence="6">
    <location>
        <begin position="545"/>
        <end position="564"/>
    </location>
</feature>
<evidence type="ECO:0000259" key="7">
    <source>
        <dbReference type="PROSITE" id="PS50157"/>
    </source>
</evidence>
<name>A0A7R9LJU4_9ACAR</name>
<dbReference type="PROSITE" id="PS50157">
    <property type="entry name" value="ZINC_FINGER_C2H2_2"/>
    <property type="match status" value="5"/>
</dbReference>
<feature type="region of interest" description="Disordered" evidence="6">
    <location>
        <begin position="768"/>
        <end position="791"/>
    </location>
</feature>
<dbReference type="GO" id="GO:0000978">
    <property type="term" value="F:RNA polymerase II cis-regulatory region sequence-specific DNA binding"/>
    <property type="evidence" value="ECO:0007669"/>
    <property type="project" value="TreeGrafter"/>
</dbReference>
<feature type="domain" description="C2H2-type" evidence="7">
    <location>
        <begin position="744"/>
        <end position="772"/>
    </location>
</feature>
<evidence type="ECO:0000313" key="8">
    <source>
        <dbReference type="EMBL" id="CAD7642985.1"/>
    </source>
</evidence>
<keyword evidence="2" id="KW-0677">Repeat</keyword>
<evidence type="ECO:0000256" key="3">
    <source>
        <dbReference type="ARBA" id="ARBA00022771"/>
    </source>
</evidence>
<dbReference type="PANTHER" id="PTHR19818">
    <property type="entry name" value="ZINC FINGER PROTEIN ZIC AND GLI"/>
    <property type="match status" value="1"/>
</dbReference>
<gene>
    <name evidence="8" type="ORF">ONB1V03_LOCUS3891</name>
</gene>
<dbReference type="PANTHER" id="PTHR19818:SF139">
    <property type="entry name" value="PAIR-RULE PROTEIN ODD-PAIRED"/>
    <property type="match status" value="1"/>
</dbReference>
<keyword evidence="1" id="KW-0479">Metal-binding</keyword>
<evidence type="ECO:0000313" key="9">
    <source>
        <dbReference type="Proteomes" id="UP000728032"/>
    </source>
</evidence>
<evidence type="ECO:0000256" key="2">
    <source>
        <dbReference type="ARBA" id="ARBA00022737"/>
    </source>
</evidence>
<feature type="region of interest" description="Disordered" evidence="6">
    <location>
        <begin position="861"/>
        <end position="925"/>
    </location>
</feature>
<dbReference type="PROSITE" id="PS00028">
    <property type="entry name" value="ZINC_FINGER_C2H2_1"/>
    <property type="match status" value="5"/>
</dbReference>
<feature type="domain" description="C2H2-type" evidence="7">
    <location>
        <begin position="948"/>
        <end position="977"/>
    </location>
</feature>
<dbReference type="EMBL" id="OC916055">
    <property type="protein sequence ID" value="CAD7642985.1"/>
    <property type="molecule type" value="Genomic_DNA"/>
</dbReference>
<evidence type="ECO:0000256" key="5">
    <source>
        <dbReference type="PROSITE-ProRule" id="PRU00042"/>
    </source>
</evidence>
<dbReference type="Gene3D" id="3.30.160.60">
    <property type="entry name" value="Classic Zinc Finger"/>
    <property type="match status" value="4"/>
</dbReference>